<sequence>MADAHPDSTTTPSADSAPVEPATANAGPPRPPPSPTLAQRLGLLVVRRARAAAQSTDRSLLRLSALLCTPNGIDTVLCTTGYTLTLVYALGQRVLEKQLAAVAADVADKASAVLLPGETLMATLPASPSTRLLAQTVGSSKAIADLIADYRIFVRMWGVLGLYTWARDTYLSPLPKGASQRAKLLRGTTWAAIASCVVFQVLENAAYAASKGMLTTEAWTGDAGKRREARCWVWSSRFWAAYVGCELLRLAIERAYREPRVEGVGDGEKEDKLRAEQERSEAHSHSFTWWKDLISNAAYAPMTLHWSIEEGLLSELQVGIFGTVAGGALLADAWRRTA</sequence>
<feature type="region of interest" description="Disordered" evidence="1">
    <location>
        <begin position="1"/>
        <end position="36"/>
    </location>
</feature>
<protein>
    <submittedName>
        <fullName evidence="2">Peroxisome fission</fullName>
    </submittedName>
</protein>
<evidence type="ECO:0000313" key="2">
    <source>
        <dbReference type="EMBL" id="KZM26646.1"/>
    </source>
</evidence>
<dbReference type="Proteomes" id="UP000076837">
    <property type="component" value="Unassembled WGS sequence"/>
</dbReference>
<dbReference type="STRING" id="5454.A0A163JWY1"/>
<accession>A0A163JWY1</accession>
<name>A0A163JWY1_DIDRA</name>
<dbReference type="PANTHER" id="PTHR12652">
    <property type="entry name" value="PEROXISOMAL BIOGENESIS FACTOR 11"/>
    <property type="match status" value="1"/>
</dbReference>
<comment type="caution">
    <text evidence="2">The sequence shown here is derived from an EMBL/GenBank/DDBJ whole genome shotgun (WGS) entry which is preliminary data.</text>
</comment>
<keyword evidence="3" id="KW-1185">Reference proteome</keyword>
<dbReference type="PANTHER" id="PTHR12652:SF25">
    <property type="entry name" value="MICROBODY (PEROXISOME) PROLIFERATION PROTEIN PEROXIN 11C (EUROFUNG)"/>
    <property type="match status" value="1"/>
</dbReference>
<dbReference type="EMBL" id="JYNV01000103">
    <property type="protein sequence ID" value="KZM26646.1"/>
    <property type="molecule type" value="Genomic_DNA"/>
</dbReference>
<gene>
    <name evidence="2" type="ORF">ST47_g2395</name>
</gene>
<proteinExistence type="predicted"/>
<evidence type="ECO:0000256" key="1">
    <source>
        <dbReference type="SAM" id="MobiDB-lite"/>
    </source>
</evidence>
<evidence type="ECO:0000313" key="3">
    <source>
        <dbReference type="Proteomes" id="UP000076837"/>
    </source>
</evidence>
<reference evidence="2 3" key="1">
    <citation type="journal article" date="2016" name="Sci. Rep.">
        <title>Draft genome sequencing and secretome analysis of fungal phytopathogen Ascochyta rabiei provides insight into the necrotrophic effector repertoire.</title>
        <authorList>
            <person name="Verma S."/>
            <person name="Gazara R.K."/>
            <person name="Nizam S."/>
            <person name="Parween S."/>
            <person name="Chattopadhyay D."/>
            <person name="Verma P.K."/>
        </authorList>
    </citation>
    <scope>NUCLEOTIDE SEQUENCE [LARGE SCALE GENOMIC DNA]</scope>
    <source>
        <strain evidence="2 3">ArDII</strain>
    </source>
</reference>
<organism evidence="2 3">
    <name type="scientific">Didymella rabiei</name>
    <name type="common">Chickpea ascochyta blight fungus</name>
    <name type="synonym">Mycosphaerella rabiei</name>
    <dbReference type="NCBI Taxonomy" id="5454"/>
    <lineage>
        <taxon>Eukaryota</taxon>
        <taxon>Fungi</taxon>
        <taxon>Dikarya</taxon>
        <taxon>Ascomycota</taxon>
        <taxon>Pezizomycotina</taxon>
        <taxon>Dothideomycetes</taxon>
        <taxon>Pleosporomycetidae</taxon>
        <taxon>Pleosporales</taxon>
        <taxon>Pleosporineae</taxon>
        <taxon>Didymellaceae</taxon>
        <taxon>Ascochyta</taxon>
    </lineage>
</organism>
<dbReference type="AlphaFoldDB" id="A0A163JWY1"/>